<keyword evidence="1" id="KW-0812">Transmembrane</keyword>
<feature type="transmembrane region" description="Helical" evidence="1">
    <location>
        <begin position="158"/>
        <end position="177"/>
    </location>
</feature>
<sequence length="210" mass="21636">MCALIAMIGVVVYVAVDVVLQFLPPYYSPISEAESNLAVGPFGWIMNLNFLGRALTSFALVGALMAVAWAGRVENRLRVPGLLVPGLALLTVGGICSAVLAFFPTDVAAAGQSVVAASVAGTVHLVVATLGFAAVLAAIVLLTLWVSLSGCLATARRSALVFTVLAVVGVAFLALTVTTVPSVLGLAERLCLLGILGWTYVVARGIRRLS</sequence>
<accession>A0A4R9A1N8</accession>
<feature type="transmembrane region" description="Helical" evidence="1">
    <location>
        <begin position="123"/>
        <end position="146"/>
    </location>
</feature>
<name>A0A4R9A1N8_9MICO</name>
<dbReference type="EMBL" id="SOHE01000041">
    <property type="protein sequence ID" value="TFD50490.1"/>
    <property type="molecule type" value="Genomic_DNA"/>
</dbReference>
<evidence type="ECO:0000313" key="3">
    <source>
        <dbReference type="Proteomes" id="UP000297447"/>
    </source>
</evidence>
<dbReference type="RefSeq" id="WP_134519165.1">
    <property type="nucleotide sequence ID" value="NZ_SOHE01000041.1"/>
</dbReference>
<feature type="transmembrane region" description="Helical" evidence="1">
    <location>
        <begin position="7"/>
        <end position="27"/>
    </location>
</feature>
<evidence type="ECO:0000313" key="2">
    <source>
        <dbReference type="EMBL" id="TFD50490.1"/>
    </source>
</evidence>
<keyword evidence="3" id="KW-1185">Reference proteome</keyword>
<feature type="transmembrane region" description="Helical" evidence="1">
    <location>
        <begin position="183"/>
        <end position="203"/>
    </location>
</feature>
<protein>
    <submittedName>
        <fullName evidence="2">DUF998 domain-containing protein</fullName>
    </submittedName>
</protein>
<feature type="transmembrane region" description="Helical" evidence="1">
    <location>
        <begin position="82"/>
        <end position="103"/>
    </location>
</feature>
<keyword evidence="1" id="KW-0472">Membrane</keyword>
<dbReference type="OrthoDB" id="8159487at2"/>
<dbReference type="AlphaFoldDB" id="A0A4R9A1N8"/>
<evidence type="ECO:0000256" key="1">
    <source>
        <dbReference type="SAM" id="Phobius"/>
    </source>
</evidence>
<organism evidence="2 3">
    <name type="scientific">Cryobacterium frigoriphilum</name>
    <dbReference type="NCBI Taxonomy" id="1259150"/>
    <lineage>
        <taxon>Bacteria</taxon>
        <taxon>Bacillati</taxon>
        <taxon>Actinomycetota</taxon>
        <taxon>Actinomycetes</taxon>
        <taxon>Micrococcales</taxon>
        <taxon>Microbacteriaceae</taxon>
        <taxon>Cryobacterium</taxon>
    </lineage>
</organism>
<feature type="transmembrane region" description="Helical" evidence="1">
    <location>
        <begin position="50"/>
        <end position="70"/>
    </location>
</feature>
<dbReference type="InterPro" id="IPR009339">
    <property type="entry name" value="DUF998"/>
</dbReference>
<proteinExistence type="predicted"/>
<gene>
    <name evidence="2" type="ORF">E3T55_08625</name>
</gene>
<dbReference type="Proteomes" id="UP000297447">
    <property type="component" value="Unassembled WGS sequence"/>
</dbReference>
<keyword evidence="1" id="KW-1133">Transmembrane helix</keyword>
<dbReference type="Pfam" id="PF06197">
    <property type="entry name" value="DUF998"/>
    <property type="match status" value="1"/>
</dbReference>
<comment type="caution">
    <text evidence="2">The sequence shown here is derived from an EMBL/GenBank/DDBJ whole genome shotgun (WGS) entry which is preliminary data.</text>
</comment>
<reference evidence="2 3" key="1">
    <citation type="submission" date="2019-03" db="EMBL/GenBank/DDBJ databases">
        <title>Genomics of glacier-inhabiting Cryobacterium strains.</title>
        <authorList>
            <person name="Liu Q."/>
            <person name="Xin Y.-H."/>
        </authorList>
    </citation>
    <scope>NUCLEOTIDE SEQUENCE [LARGE SCALE GENOMIC DNA]</scope>
    <source>
        <strain evidence="2 3">Hh14</strain>
    </source>
</reference>